<feature type="compositionally biased region" description="Polar residues" evidence="1">
    <location>
        <begin position="447"/>
        <end position="460"/>
    </location>
</feature>
<reference evidence="3 4" key="1">
    <citation type="journal article" date="2010" name="Nature">
        <title>The Ectocarpus genome and the independent evolution of multicellularity in brown algae.</title>
        <authorList>
            <person name="Cock J.M."/>
            <person name="Sterck L."/>
            <person name="Rouze P."/>
            <person name="Scornet D."/>
            <person name="Allen A.E."/>
            <person name="Amoutzias G."/>
            <person name="Anthouard V."/>
            <person name="Artiguenave F."/>
            <person name="Aury J.M."/>
            <person name="Badger J.H."/>
            <person name="Beszteri B."/>
            <person name="Billiau K."/>
            <person name="Bonnet E."/>
            <person name="Bothwell J.H."/>
            <person name="Bowler C."/>
            <person name="Boyen C."/>
            <person name="Brownlee C."/>
            <person name="Carrano C.J."/>
            <person name="Charrier B."/>
            <person name="Cho G.Y."/>
            <person name="Coelho S.M."/>
            <person name="Collen J."/>
            <person name="Corre E."/>
            <person name="Da Silva C."/>
            <person name="Delage L."/>
            <person name="Delaroque N."/>
            <person name="Dittami S.M."/>
            <person name="Doulbeau S."/>
            <person name="Elias M."/>
            <person name="Farnham G."/>
            <person name="Gachon C.M."/>
            <person name="Gschloessl B."/>
            <person name="Heesch S."/>
            <person name="Jabbari K."/>
            <person name="Jubin C."/>
            <person name="Kawai H."/>
            <person name="Kimura K."/>
            <person name="Kloareg B."/>
            <person name="Kupper F.C."/>
            <person name="Lang D."/>
            <person name="Le Bail A."/>
            <person name="Leblanc C."/>
            <person name="Lerouge P."/>
            <person name="Lohr M."/>
            <person name="Lopez P.J."/>
            <person name="Martens C."/>
            <person name="Maumus F."/>
            <person name="Michel G."/>
            <person name="Miranda-Saavedra D."/>
            <person name="Morales J."/>
            <person name="Moreau H."/>
            <person name="Motomura T."/>
            <person name="Nagasato C."/>
            <person name="Napoli C.A."/>
            <person name="Nelson D.R."/>
            <person name="Nyvall-Collen P."/>
            <person name="Peters A.F."/>
            <person name="Pommier C."/>
            <person name="Potin P."/>
            <person name="Poulain J."/>
            <person name="Quesneville H."/>
            <person name="Read B."/>
            <person name="Rensing S.A."/>
            <person name="Ritter A."/>
            <person name="Rousvoal S."/>
            <person name="Samanta M."/>
            <person name="Samson G."/>
            <person name="Schroeder D.C."/>
            <person name="Segurens B."/>
            <person name="Strittmatter M."/>
            <person name="Tonon T."/>
            <person name="Tregear J.W."/>
            <person name="Valentin K."/>
            <person name="von Dassow P."/>
            <person name="Yamagishi T."/>
            <person name="Van de Peer Y."/>
            <person name="Wincker P."/>
        </authorList>
    </citation>
    <scope>NUCLEOTIDE SEQUENCE [LARGE SCALE GENOMIC DNA]</scope>
    <source>
        <strain evidence="4">Ec32 / CCAP1310/4</strain>
    </source>
</reference>
<dbReference type="OrthoDB" id="292964at2759"/>
<organism evidence="3 4">
    <name type="scientific">Ectocarpus siliculosus</name>
    <name type="common">Brown alga</name>
    <name type="synonym">Conferva siliculosa</name>
    <dbReference type="NCBI Taxonomy" id="2880"/>
    <lineage>
        <taxon>Eukaryota</taxon>
        <taxon>Sar</taxon>
        <taxon>Stramenopiles</taxon>
        <taxon>Ochrophyta</taxon>
        <taxon>PX clade</taxon>
        <taxon>Phaeophyceae</taxon>
        <taxon>Ectocarpales</taxon>
        <taxon>Ectocarpaceae</taxon>
        <taxon>Ectocarpus</taxon>
    </lineage>
</organism>
<feature type="region of interest" description="Disordered" evidence="1">
    <location>
        <begin position="284"/>
        <end position="353"/>
    </location>
</feature>
<proteinExistence type="predicted"/>
<dbReference type="PROSITE" id="PS50235">
    <property type="entry name" value="USP_3"/>
    <property type="match status" value="1"/>
</dbReference>
<dbReference type="InterPro" id="IPR018200">
    <property type="entry name" value="USP_CS"/>
</dbReference>
<feature type="region of interest" description="Disordered" evidence="1">
    <location>
        <begin position="31"/>
        <end position="52"/>
    </location>
</feature>
<dbReference type="GO" id="GO:0016579">
    <property type="term" value="P:protein deubiquitination"/>
    <property type="evidence" value="ECO:0007669"/>
    <property type="project" value="InterPro"/>
</dbReference>
<protein>
    <recommendedName>
        <fullName evidence="2">USP domain-containing protein</fullName>
    </recommendedName>
</protein>
<dbReference type="InterPro" id="IPR028889">
    <property type="entry name" value="USP"/>
</dbReference>
<dbReference type="InParanoid" id="D7FYB9"/>
<dbReference type="GO" id="GO:0004843">
    <property type="term" value="F:cysteine-type deubiquitinase activity"/>
    <property type="evidence" value="ECO:0007669"/>
    <property type="project" value="InterPro"/>
</dbReference>
<evidence type="ECO:0000313" key="3">
    <source>
        <dbReference type="EMBL" id="CBJ32461.1"/>
    </source>
</evidence>
<feature type="region of interest" description="Disordered" evidence="1">
    <location>
        <begin position="96"/>
        <end position="122"/>
    </location>
</feature>
<feature type="domain" description="USP" evidence="2">
    <location>
        <begin position="485"/>
        <end position="903"/>
    </location>
</feature>
<dbReference type="Proteomes" id="UP000002630">
    <property type="component" value="Linkage Group LG14"/>
</dbReference>
<keyword evidence="4" id="KW-1185">Reference proteome</keyword>
<dbReference type="OMA" id="QAYRSQE"/>
<feature type="compositionally biased region" description="Low complexity" evidence="1">
    <location>
        <begin position="183"/>
        <end position="192"/>
    </location>
</feature>
<dbReference type="AlphaFoldDB" id="D7FYB9"/>
<dbReference type="PANTHER" id="PTHR24006">
    <property type="entry name" value="UBIQUITIN CARBOXYL-TERMINAL HYDROLASE"/>
    <property type="match status" value="1"/>
</dbReference>
<dbReference type="EMBL" id="FN649739">
    <property type="protein sequence ID" value="CBJ32461.1"/>
    <property type="molecule type" value="Genomic_DNA"/>
</dbReference>
<feature type="compositionally biased region" description="Basic and acidic residues" evidence="1">
    <location>
        <begin position="299"/>
        <end position="312"/>
    </location>
</feature>
<dbReference type="Pfam" id="PF00443">
    <property type="entry name" value="UCH"/>
    <property type="match status" value="1"/>
</dbReference>
<dbReference type="InterPro" id="IPR038765">
    <property type="entry name" value="Papain-like_cys_pep_sf"/>
</dbReference>
<dbReference type="InterPro" id="IPR001394">
    <property type="entry name" value="Peptidase_C19_UCH"/>
</dbReference>
<evidence type="ECO:0000256" key="1">
    <source>
        <dbReference type="SAM" id="MobiDB-lite"/>
    </source>
</evidence>
<dbReference type="GO" id="GO:0005634">
    <property type="term" value="C:nucleus"/>
    <property type="evidence" value="ECO:0007669"/>
    <property type="project" value="TreeGrafter"/>
</dbReference>
<feature type="region of interest" description="Disordered" evidence="1">
    <location>
        <begin position="140"/>
        <end position="208"/>
    </location>
</feature>
<dbReference type="PROSITE" id="PS00973">
    <property type="entry name" value="USP_2"/>
    <property type="match status" value="1"/>
</dbReference>
<dbReference type="GO" id="GO:0005829">
    <property type="term" value="C:cytosol"/>
    <property type="evidence" value="ECO:0007669"/>
    <property type="project" value="TreeGrafter"/>
</dbReference>
<accession>D7FYB9</accession>
<evidence type="ECO:0000259" key="2">
    <source>
        <dbReference type="PROSITE" id="PS50235"/>
    </source>
</evidence>
<dbReference type="eggNOG" id="KOG1865">
    <property type="taxonomic scope" value="Eukaryota"/>
</dbReference>
<dbReference type="Gene3D" id="3.90.70.10">
    <property type="entry name" value="Cysteine proteinases"/>
    <property type="match status" value="2"/>
</dbReference>
<dbReference type="SUPFAM" id="SSF54001">
    <property type="entry name" value="Cysteine proteinases"/>
    <property type="match status" value="1"/>
</dbReference>
<dbReference type="EMBL" id="FN648533">
    <property type="protein sequence ID" value="CBJ32461.1"/>
    <property type="molecule type" value="Genomic_DNA"/>
</dbReference>
<dbReference type="InterPro" id="IPR050164">
    <property type="entry name" value="Peptidase_C19"/>
</dbReference>
<gene>
    <name evidence="3" type="ORF">Esi_0341_0001</name>
</gene>
<name>D7FYB9_ECTSI</name>
<sequence>MGCSIFLVPPPFAGLRPSVLRDEIAGRLSSAPASASSPVCRGHPSPQTGETGFAAARGGGGDGCVQGATCQTEAGETVPRLRPSVLRDEIAGRLSSAPASASSPVCRGHPSPQTGETGFAAARGGGGDGCVQGATCQTEAGETVPRGRTPEDAAAAAAAGSSGGGGGGLRPSVLRDEIAGRLSSAPASASSPVCRGHPSSQTGETGFAAARGGGGDGCVQGATCQTEAGETGEGSGEGDARIGGAVRAVVGLAVASGGCAATAASCPVTAGAVAKKLQKDTRQWVLEMRDGRKAKKQGKKEEKKRREEESAARRRRAQKSQPASAAADTPKHGGGESAGATAIVKPKAARHKTSDELAVLAFQRRRGAIHGERRDRGSTTFRQHRRVWRWGGLGLAAPTATDAAPPATAATANTAATAPVDTAAAPTAAAAVTPTDANTAATTTTTQGAALSSGKNNSEISGGASSGGAKRKPPARPLLGAPSKRGLQNSSSANLCCVNAVLQLLRHCPQLREGLSAYPRTFSATNAPGNSSTRAAKEKREKQLATRGMAMLMKLQRGQQGDAHLILMKLLDALSVASESGGTVSSGKDTKEHTLTVPLLSADGNGKLPGDVKALLTKKFATTSLSPCYACQGLAEVRAHKGEWLEMLRHQMGGTTSVSESVEAPQTAEHACLYDIVELLLDQTMAMLCPRLEGESSARRQTMESAASRLRPILRSGGAEDAIETTLGGGVVDDAMILLLEGITLLAQTTREEAPNQRAAEYVRRISESLKGKAQHDSNVGLSSMEEQSWLKKCPRTVLLYLMRFAYTTRGEKLIHDVYIPKEIDMAPYIGPPTSRAGARQPDMYDLNGVVHHIGQTTNKGHYVAFVRLPGEGWLRYDDAKVTGVTDSDVRTQNALILSYTRRSG</sequence>
<feature type="region of interest" description="Disordered" evidence="1">
    <location>
        <begin position="445"/>
        <end position="490"/>
    </location>
</feature>
<dbReference type="CDD" id="cd02257">
    <property type="entry name" value="Peptidase_C19"/>
    <property type="match status" value="1"/>
</dbReference>
<evidence type="ECO:0000313" key="4">
    <source>
        <dbReference type="Proteomes" id="UP000002630"/>
    </source>
</evidence>